<evidence type="ECO:0000256" key="2">
    <source>
        <dbReference type="ARBA" id="ARBA00023239"/>
    </source>
</evidence>
<sequence length="258" mass="27808">MNTDKLWQALSQYTEARIGLGKVGVSQPTAAQLKFQLDHARARDAVWTALDCDSLVAELSAAGLTSVVLHSQVADRAAYLTRPDLGRQLNPQSVSCLQQMPAAEVVLVVADGLSTIAVQQNAAQMISRLCQLHCLKEKCFAPVVIVEQGRVAVGDAVGELLRAELVIVLVGERPGLSAANSLGMYLTYRPKTGCTDADRNCISNIRPGGLSFEQAATKAEYLIDQFLIRKISGVQIKDNSDERVLEASTQTGSDQRLT</sequence>
<dbReference type="Gene3D" id="1.10.30.40">
    <property type="entry name" value="Ethanolamine ammonia-lyase light chain (EutC), N-terminal domain"/>
    <property type="match status" value="1"/>
</dbReference>
<proteinExistence type="inferred from homology"/>
<evidence type="ECO:0000313" key="7">
    <source>
        <dbReference type="Proteomes" id="UP000032266"/>
    </source>
</evidence>
<dbReference type="GO" id="GO:0009350">
    <property type="term" value="C:ethanolamine ammonia-lyase complex"/>
    <property type="evidence" value="ECO:0007669"/>
    <property type="project" value="UniProtKB-UniRule"/>
</dbReference>
<keyword evidence="2 5" id="KW-0456">Lyase</keyword>
<dbReference type="InterPro" id="IPR042255">
    <property type="entry name" value="EutC_N"/>
</dbReference>
<name>A0A0C5VD81_9GAMM</name>
<evidence type="ECO:0000256" key="5">
    <source>
        <dbReference type="HAMAP-Rule" id="MF_00601"/>
    </source>
</evidence>
<dbReference type="STRING" id="1445510.YC6258_05240"/>
<keyword evidence="3 5" id="KW-0170">Cobalt</keyword>
<dbReference type="GO" id="GO:0006520">
    <property type="term" value="P:amino acid metabolic process"/>
    <property type="evidence" value="ECO:0007669"/>
    <property type="project" value="InterPro"/>
</dbReference>
<comment type="function">
    <text evidence="5">Catalyzes the deamination of various vicinal amino-alcohols to oxo compounds. Allows this organism to utilize ethanolamine as the sole source of nitrogen and carbon in the presence of external vitamin B12.</text>
</comment>
<dbReference type="GO" id="GO:0031471">
    <property type="term" value="C:ethanolamine degradation polyhedral organelle"/>
    <property type="evidence" value="ECO:0007669"/>
    <property type="project" value="UniProtKB-UniRule"/>
</dbReference>
<dbReference type="GO" id="GO:0031419">
    <property type="term" value="F:cobalamin binding"/>
    <property type="evidence" value="ECO:0007669"/>
    <property type="project" value="UniProtKB-UniRule"/>
</dbReference>
<keyword evidence="7" id="KW-1185">Reference proteome</keyword>
<keyword evidence="1 5" id="KW-0846">Cobalamin</keyword>
<comment type="catalytic activity">
    <reaction evidence="5">
        <text>ethanolamine = acetaldehyde + NH4(+)</text>
        <dbReference type="Rhea" id="RHEA:15313"/>
        <dbReference type="ChEBI" id="CHEBI:15343"/>
        <dbReference type="ChEBI" id="CHEBI:28938"/>
        <dbReference type="ChEBI" id="CHEBI:57603"/>
        <dbReference type="EC" id="4.3.1.7"/>
    </reaction>
</comment>
<dbReference type="PANTHER" id="PTHR39330:SF1">
    <property type="entry name" value="ETHANOLAMINE AMMONIA-LYASE SMALL SUBUNIT"/>
    <property type="match status" value="1"/>
</dbReference>
<accession>A0A0C5VD81</accession>
<dbReference type="EC" id="4.3.1.7" evidence="5"/>
<dbReference type="OrthoDB" id="114248at2"/>
<comment type="cofactor">
    <cofactor evidence="5">
        <name>adenosylcob(III)alamin</name>
        <dbReference type="ChEBI" id="CHEBI:18408"/>
    </cofactor>
    <text evidence="5">Binds between the large and small subunits.</text>
</comment>
<keyword evidence="4 5" id="KW-1283">Bacterial microcompartment</keyword>
<protein>
    <recommendedName>
        <fullName evidence="5">Ethanolamine ammonia-lyase small subunit</fullName>
        <shortName evidence="5">EAL small subunit</shortName>
        <ecNumber evidence="5">4.3.1.7</ecNumber>
    </recommendedName>
</protein>
<feature type="binding site" evidence="5">
    <location>
        <position position="201"/>
    </location>
    <ligand>
        <name>adenosylcob(III)alamin</name>
        <dbReference type="ChEBI" id="CHEBI:18408"/>
    </ligand>
</feature>
<dbReference type="Pfam" id="PF05985">
    <property type="entry name" value="EutC"/>
    <property type="match status" value="1"/>
</dbReference>
<dbReference type="Gene3D" id="3.40.50.11240">
    <property type="entry name" value="Ethanolamine ammonia-lyase light chain (EutC)"/>
    <property type="match status" value="1"/>
</dbReference>
<dbReference type="InterPro" id="IPR009246">
    <property type="entry name" value="EutC"/>
</dbReference>
<dbReference type="GO" id="GO:0046336">
    <property type="term" value="P:ethanolamine catabolic process"/>
    <property type="evidence" value="ECO:0007669"/>
    <property type="project" value="UniProtKB-UniRule"/>
</dbReference>
<comment type="similarity">
    <text evidence="5">Belongs to the EutC family.</text>
</comment>
<dbReference type="NCBIfam" id="NF003971">
    <property type="entry name" value="PRK05465.1"/>
    <property type="match status" value="1"/>
</dbReference>
<feature type="binding site" evidence="5">
    <location>
        <position position="172"/>
    </location>
    <ligand>
        <name>adenosylcob(III)alamin</name>
        <dbReference type="ChEBI" id="CHEBI:18408"/>
    </ligand>
</feature>
<evidence type="ECO:0000313" key="6">
    <source>
        <dbReference type="EMBL" id="AJQ97270.1"/>
    </source>
</evidence>
<dbReference type="PANTHER" id="PTHR39330">
    <property type="entry name" value="ETHANOLAMINE AMMONIA-LYASE LIGHT CHAIN"/>
    <property type="match status" value="1"/>
</dbReference>
<dbReference type="Proteomes" id="UP000032266">
    <property type="component" value="Chromosome"/>
</dbReference>
<gene>
    <name evidence="5" type="primary">eutC</name>
    <name evidence="6" type="ORF">YC6258_05240</name>
</gene>
<evidence type="ECO:0000256" key="3">
    <source>
        <dbReference type="ARBA" id="ARBA00023285"/>
    </source>
</evidence>
<dbReference type="GO" id="GO:0008851">
    <property type="term" value="F:ethanolamine ammonia-lyase activity"/>
    <property type="evidence" value="ECO:0007669"/>
    <property type="project" value="UniProtKB-UniRule"/>
</dbReference>
<comment type="subunit">
    <text evidence="5">The basic unit is a heterodimer which dimerizes to form tetramers. The heterotetramers trimerize; 6 large subunits form a core ring with 6 small subunits projecting outwards.</text>
</comment>
<dbReference type="PIRSF" id="PIRSF018982">
    <property type="entry name" value="EutC"/>
    <property type="match status" value="1"/>
</dbReference>
<dbReference type="EMBL" id="CP007142">
    <property type="protein sequence ID" value="AJQ97270.1"/>
    <property type="molecule type" value="Genomic_DNA"/>
</dbReference>
<organism evidence="6 7">
    <name type="scientific">Gynuella sunshinyii YC6258</name>
    <dbReference type="NCBI Taxonomy" id="1445510"/>
    <lineage>
        <taxon>Bacteria</taxon>
        <taxon>Pseudomonadati</taxon>
        <taxon>Pseudomonadota</taxon>
        <taxon>Gammaproteobacteria</taxon>
        <taxon>Oceanospirillales</taxon>
        <taxon>Saccharospirillaceae</taxon>
        <taxon>Gynuella</taxon>
    </lineage>
</organism>
<dbReference type="RefSeq" id="WP_052830539.1">
    <property type="nucleotide sequence ID" value="NZ_CP007142.1"/>
</dbReference>
<dbReference type="UniPathway" id="UPA00560"/>
<feature type="binding site" evidence="5">
    <location>
        <position position="151"/>
    </location>
    <ligand>
        <name>adenosylcob(III)alamin</name>
        <dbReference type="ChEBI" id="CHEBI:18408"/>
    </ligand>
</feature>
<dbReference type="AlphaFoldDB" id="A0A0C5VD81"/>
<comment type="subcellular location">
    <subcellularLocation>
        <location evidence="5">Bacterial microcompartment</location>
    </subcellularLocation>
</comment>
<dbReference type="HAMAP" id="MF_00601">
    <property type="entry name" value="EutC"/>
    <property type="match status" value="1"/>
</dbReference>
<evidence type="ECO:0000256" key="1">
    <source>
        <dbReference type="ARBA" id="ARBA00022628"/>
    </source>
</evidence>
<dbReference type="KEGG" id="gsn:YC6258_05240"/>
<evidence type="ECO:0000256" key="4">
    <source>
        <dbReference type="ARBA" id="ARBA00024446"/>
    </source>
</evidence>
<dbReference type="PATRIC" id="fig|1445510.3.peg.5202"/>
<reference evidence="6 7" key="1">
    <citation type="submission" date="2014-01" db="EMBL/GenBank/DDBJ databases">
        <title>Full genme sequencing of cellulolytic bacterium Gynuella sunshinyii YC6258T gen. nov., sp. nov.</title>
        <authorList>
            <person name="Khan H."/>
            <person name="Chung E.J."/>
            <person name="Chung Y.R."/>
        </authorList>
    </citation>
    <scope>NUCLEOTIDE SEQUENCE [LARGE SCALE GENOMIC DNA]</scope>
    <source>
        <strain evidence="6 7">YC6258</strain>
    </source>
</reference>
<dbReference type="HOGENOM" id="CLU_068224_1_0_6"/>
<dbReference type="InterPro" id="IPR042251">
    <property type="entry name" value="EutC_C"/>
</dbReference>
<comment type="pathway">
    <text evidence="5">Amine and polyamine degradation; ethanolamine degradation.</text>
</comment>